<comment type="catalytic activity">
    <reaction evidence="28">
        <text>GTP + H2O = GDP + phosphate + H(+)</text>
        <dbReference type="Rhea" id="RHEA:19669"/>
        <dbReference type="ChEBI" id="CHEBI:15377"/>
        <dbReference type="ChEBI" id="CHEBI:15378"/>
        <dbReference type="ChEBI" id="CHEBI:37565"/>
        <dbReference type="ChEBI" id="CHEBI:43474"/>
        <dbReference type="ChEBI" id="CHEBI:58189"/>
    </reaction>
</comment>
<keyword evidence="14" id="KW-0378">Hydrolase</keyword>
<feature type="region of interest" description="Disordered" evidence="29">
    <location>
        <begin position="1"/>
        <end position="24"/>
    </location>
</feature>
<sequence>MLDPGEVYDDPIDPIELEAEPRGTPTVPNILRNSDYNLNSPLIEDPARLMLEWLKTGNRPYRMTLTDNCSRSFRVLKDYFKKVDLGSLKVGGMAAQSMISLWLYGAHSESNRSRRCITDLAHFYSKSSPIEKLLNLTLGNRGLRIPPEGVLSCLERVDYDNAFGRYLANTYSSYLFFHVITLYMNALDWDEEKTILALWKDLTSVDIGKDLVKFKDQIWGLLIVTKDFVYSQSSNCLFDRNYTLMLKDLFLSRFNSLMVLLSPPEPRYSDDLISQLCQLYIAGDQVLSMCGNSGYEVIKILEPYVVNSLVQRAEKFRPLIHSLGDFPVFIKDKVSQLEETFGSCARRFFRALDQFDNIHDLVFVYGCYRHWGHPYIDYRKGLSKLYDQVHIKKVIDKSYQECLASDLARRILRWGFDKYSKWYLDSRFLARDHPLTPYIKTQTWPPKHIVDLVGDIWHKLPITQIFEIPESMDPSEILDDKSHSFTRTRLASWLSENRGGPVPSEKVIITALSKPPVNPREFLKSIDLGGLPDEDLIIGLKPKERELKIEGRFFALMSWNLRLYFVITEKLLANYILPLFDALTMTDNLNKVFKKLIDRVTGQGLLDYSRVTYAFHLDYEKWNNHQRLESTEDVFSVLDQVFGLKRVFSRTHEFFQKSWIYYSDRSDLIGLREDQIYCLDASNGPTCWNGQDGGLEGLRQKGWSLVSLLMIDRESQIRNTRTKILAQGDNQVLCPTYMLSPGLSQEGLLYELESISRNAFSIYRAVEEGASKLGLIIKKEETMCSYDFLIYGKTPLFRGNILVPESKRWARVSCVSNDQIVNLANIMSTVSTNALTVAQHSQSLIKPMRDFLLMSVQAVFHYLLFSPILKGRVYKILSAEGESFLLAMSRIIYLDPSLGGVSGMSLGRFHIRQFSDPVSEGLSFWREIWLSSHESWIHALCQEAGNPDLGERTLESFTRLLEDPTTLNIRGGASPTILLKDAIRKALYDEVDKVENSEFREAILLSKTHRDNFILFLTSVEPLFPRFLSELFSSSFLGIPESIIGLIQNSRTIRRQFRKSLSKTLEESFYNSEIHGISRMTQTPQRVGGVWPCSSERADLLREISWGRKVVGTTVPHPSEMLGLLPKSSISCTCGATGGGNPRVSVSVLPSFDQSFFSRGPLKGYLGSSTSMSTQLFHAWEKVTNVHVVKRALSLKESINWFITRDSNLAQTLIRNIVSLTGPDFPLEEAPVFKRTGSALHRFKSARYSEGGYSSVCPNLLSHISVSTDTMSDLTQDGKNYDFMFQPSMLYAQTWTSELVQRDTRLRDSTFHWHLQCNRCVRPIDDVTLETSQIFEFPDVSKRISRMVSGAVPHFQRLPDIRLRPGDFESLSGREKSHHIGSAQGLLYSILVAIHDSGYNDGTIFPVNIYGKVSPRDYLRGLARGVLIGSSICFLTRMTNININRPLELISGVISYILLRLDNHPSLYIMLREPSFREEIFSIPQKIPAAYPTTMKEGNRSILCYLQHVLRYEREVITASPENDWLWIFSDFRSAKMTYLTLITYQSHLLLQRVERNLSKSMRDNLRQLSSLMRQVLGGHGEDTLESDDNIQRLLKDSLRRTRWVDQEVRHAARTMTGDYSPNKKVSRKVGCSEWVCSAQQVAVSTSANPAPVSELDIRALSKRFQNPLISGLRVVQWATGAHYKLKPILDDLNVFPSLCLVVGDGSGGISRAVLNMFPDAKLVFNSLLEVNDLMASGTHPLPPSAIMRGGNDIVSRVIDFDSIWEKPSDLRNLATWKYFQSVQKQVNMSYDLIICDAEVTDIASINRITLLMSDFALSIDGPLYLVFKTYGTMLVNPNYKAIQHLSRAFPSVTGFITQVTSSFSSELYLRFSKRGKFFRDAEYLTSSTLREMSLVLFNRSSPKSEMQRARSLNYQDLVRGFPEEIISNPYNEMIITLIDSDVESFLVHKMVDDLELQRGTLSKVAIIIAIMIVFSNRVFNVSKPLTDPLFYPPSDPKILRHFNICCSTMMYLSTALGDVPSFARLHDLYNRPITYYFRKQVILGNVYLSWSWSNDTSVFKRVACNSSLSLSSHWIRLIYKIVKTTRLVGSIKDLSGEVERHLHRYNRWITLENIRSRSSLLDYSCLCIGYSWKPAHAKTLV</sequence>
<evidence type="ECO:0000256" key="9">
    <source>
        <dbReference type="ARBA" id="ARBA00022664"/>
    </source>
</evidence>
<dbReference type="InterPro" id="IPR048398">
    <property type="entry name" value="Methyltrans_Mon_C"/>
</dbReference>
<dbReference type="InterPro" id="IPR017234">
    <property type="entry name" value="RNA-dir_pol_rhabdovirus"/>
</dbReference>
<dbReference type="GO" id="GO:0030430">
    <property type="term" value="C:host cell cytoplasm"/>
    <property type="evidence" value="ECO:0007669"/>
    <property type="project" value="UniProtKB-SubCell"/>
</dbReference>
<gene>
    <name evidence="32" type="primary">L</name>
</gene>
<evidence type="ECO:0000256" key="21">
    <source>
        <dbReference type="ARBA" id="ARBA00024494"/>
    </source>
</evidence>
<dbReference type="InterPro" id="IPR014023">
    <property type="entry name" value="Mononeg_RNA_pol_cat"/>
</dbReference>
<dbReference type="Pfam" id="PF21081">
    <property type="entry name" value="Methyltrans_Mon_3rd"/>
    <property type="match status" value="1"/>
</dbReference>
<dbReference type="PROSITE" id="PS51590">
    <property type="entry name" value="SAM_MT_MNV_L"/>
    <property type="match status" value="1"/>
</dbReference>
<keyword evidence="12" id="KW-0548">Nucleotidyltransferase</keyword>
<keyword evidence="16" id="KW-0946">Virion</keyword>
<evidence type="ECO:0000256" key="24">
    <source>
        <dbReference type="ARBA" id="ARBA00030436"/>
    </source>
</evidence>
<evidence type="ECO:0000259" key="30">
    <source>
        <dbReference type="PROSITE" id="PS50526"/>
    </source>
</evidence>
<evidence type="ECO:0000256" key="17">
    <source>
        <dbReference type="ARBA" id="ARBA00022953"/>
    </source>
</evidence>
<evidence type="ECO:0000256" key="26">
    <source>
        <dbReference type="ARBA" id="ARBA00047332"/>
    </source>
</evidence>
<evidence type="ECO:0000256" key="28">
    <source>
        <dbReference type="ARBA" id="ARBA00048548"/>
    </source>
</evidence>
<comment type="function">
    <text evidence="1">RNA-directed RNA polymerase that catalyzes the replication of viral genomic RNA. The template is composed of the viral RNA tightly encapsidated by the nucleoprotein (N). The replicase mode is dependent on intracellular N protein concentration. In this mode, the polymerase replicates the whole viral genome without recognizing transcriptional signals, and the replicated genome is not caped or polyadenylated.</text>
</comment>
<evidence type="ECO:0000256" key="12">
    <source>
        <dbReference type="ARBA" id="ARBA00022695"/>
    </source>
</evidence>
<evidence type="ECO:0000259" key="31">
    <source>
        <dbReference type="PROSITE" id="PS51590"/>
    </source>
</evidence>
<keyword evidence="18" id="KW-0506">mRNA capping</keyword>
<dbReference type="EC" id="2.7.7.88" evidence="6"/>
<evidence type="ECO:0000256" key="11">
    <source>
        <dbReference type="ARBA" id="ARBA00022691"/>
    </source>
</evidence>
<evidence type="ECO:0000256" key="3">
    <source>
        <dbReference type="ARBA" id="ARBA00004328"/>
    </source>
</evidence>
<dbReference type="Pfam" id="PF14318">
    <property type="entry name" value="Mononeg_mRNAcap"/>
    <property type="match status" value="1"/>
</dbReference>
<comment type="subunit">
    <text evidence="4">May form homodimer. Interacts with the P protein.</text>
</comment>
<keyword evidence="10" id="KW-0808">Transferase</keyword>
<name>J9SQS1_RABV</name>
<evidence type="ECO:0000256" key="5">
    <source>
        <dbReference type="ARBA" id="ARBA00012494"/>
    </source>
</evidence>
<dbReference type="InterPro" id="IPR039530">
    <property type="entry name" value="L_methyltransferase_rhabdo"/>
</dbReference>
<evidence type="ECO:0000256" key="1">
    <source>
        <dbReference type="ARBA" id="ARBA00003132"/>
    </source>
</evidence>
<dbReference type="GO" id="GO:0016787">
    <property type="term" value="F:hydrolase activity"/>
    <property type="evidence" value="ECO:0007669"/>
    <property type="project" value="UniProtKB-KW"/>
</dbReference>
<dbReference type="GO" id="GO:0005524">
    <property type="term" value="F:ATP binding"/>
    <property type="evidence" value="ECO:0007669"/>
    <property type="project" value="UniProtKB-KW"/>
</dbReference>
<dbReference type="Pfam" id="PF21080">
    <property type="entry name" value="Methyltrans_Mon_1st"/>
    <property type="match status" value="1"/>
</dbReference>
<keyword evidence="9" id="KW-0507">mRNA processing</keyword>
<feature type="compositionally biased region" description="Acidic residues" evidence="29">
    <location>
        <begin position="1"/>
        <end position="18"/>
    </location>
</feature>
<reference evidence="32 33" key="1">
    <citation type="submission" date="2012-07" db="EMBL/GenBank/DDBJ databases">
        <authorList>
            <person name="Ge J."/>
            <person name="Song C."/>
            <person name="Xu A."/>
            <person name="Zhou T."/>
            <person name="Du S.X."/>
        </authorList>
    </citation>
    <scope>NUCLEOTIDE SEQUENCE [LARGE SCALE GENOMIC DNA]</scope>
    <source>
        <strain evidence="32">PV-2061</strain>
    </source>
</reference>
<dbReference type="Pfam" id="PF00946">
    <property type="entry name" value="Mononeg_RNA_pol"/>
    <property type="match status" value="1"/>
</dbReference>
<evidence type="ECO:0000256" key="8">
    <source>
        <dbReference type="ARBA" id="ARBA00022603"/>
    </source>
</evidence>
<dbReference type="GO" id="GO:0004482">
    <property type="term" value="F:mRNA 5'-cap (guanine-N7-)-methyltransferase activity"/>
    <property type="evidence" value="ECO:0007669"/>
    <property type="project" value="InterPro"/>
</dbReference>
<evidence type="ECO:0000256" key="2">
    <source>
        <dbReference type="ARBA" id="ARBA00004192"/>
    </source>
</evidence>
<evidence type="ECO:0000256" key="16">
    <source>
        <dbReference type="ARBA" id="ARBA00022844"/>
    </source>
</evidence>
<dbReference type="GO" id="GO:0003968">
    <property type="term" value="F:RNA-directed RNA polymerase activity"/>
    <property type="evidence" value="ECO:0007669"/>
    <property type="project" value="UniProtKB-KW"/>
</dbReference>
<keyword evidence="7" id="KW-0696">RNA-directed RNA polymerase</keyword>
<keyword evidence="8" id="KW-0489">Methyltransferase</keyword>
<evidence type="ECO:0000256" key="29">
    <source>
        <dbReference type="SAM" id="MobiDB-lite"/>
    </source>
</evidence>
<keyword evidence="17" id="KW-0693">Viral RNA replication</keyword>
<feature type="domain" description="RdRp catalytic" evidence="30">
    <location>
        <begin position="611"/>
        <end position="799"/>
    </location>
</feature>
<dbReference type="EC" id="2.1.1.375" evidence="23"/>
<dbReference type="NCBIfam" id="TIGR04198">
    <property type="entry name" value="paramyx_RNAcap"/>
    <property type="match status" value="1"/>
</dbReference>
<evidence type="ECO:0000256" key="7">
    <source>
        <dbReference type="ARBA" id="ARBA00022484"/>
    </source>
</evidence>
<evidence type="ECO:0000256" key="6">
    <source>
        <dbReference type="ARBA" id="ARBA00012582"/>
    </source>
</evidence>
<organism evidence="32 33">
    <name type="scientific">Rabies virus</name>
    <name type="common">RABV</name>
    <name type="synonym">Lyssavirus rabies</name>
    <dbReference type="NCBI Taxonomy" id="11292"/>
    <lineage>
        <taxon>Viruses</taxon>
        <taxon>Riboviria</taxon>
        <taxon>Orthornavirae</taxon>
        <taxon>Negarnaviricota</taxon>
        <taxon>Haploviricotina</taxon>
        <taxon>Monjiviricetes</taxon>
        <taxon>Mononegavirales</taxon>
        <taxon>Rhabdoviridae</taxon>
        <taxon>Alpharhabdovirinae</taxon>
        <taxon>Lyssavirus</taxon>
    </lineage>
</organism>
<keyword evidence="13" id="KW-0547">Nucleotide-binding</keyword>
<dbReference type="EC" id="2.7.7.48" evidence="5"/>
<dbReference type="Pfam" id="PF14314">
    <property type="entry name" value="Methyltrans_Mon_2nd"/>
    <property type="match status" value="1"/>
</dbReference>
<dbReference type="Proteomes" id="UP000159876">
    <property type="component" value="Genome"/>
</dbReference>
<dbReference type="InterPro" id="IPR048397">
    <property type="entry name" value="Methyltrans_Mon_CD"/>
</dbReference>
<dbReference type="InterPro" id="IPR026890">
    <property type="entry name" value="Mononeg_mRNAcap"/>
</dbReference>
<dbReference type="InterPro" id="IPR039736">
    <property type="entry name" value="L_poly_C"/>
</dbReference>
<dbReference type="GO" id="GO:0044423">
    <property type="term" value="C:virion component"/>
    <property type="evidence" value="ECO:0007669"/>
    <property type="project" value="UniProtKB-KW"/>
</dbReference>
<keyword evidence="11" id="KW-0949">S-adenosyl-L-methionine</keyword>
<dbReference type="PIRSF" id="PIRSF037546">
    <property type="entry name" value="RNA_pol_RhabdoV_sub"/>
    <property type="match status" value="1"/>
</dbReference>
<comment type="catalytic activity">
    <reaction evidence="26">
        <text>a 5'-end (5'-triphosphoguanosine)-adenylyl-adenylyl-cytidylyl-adenosine in mRNA + S-adenosyl-L-methionine = a 5'-end (5'-triphosphoguanosine)-(2'-O-methyladenylyl)-adenylyl-cytidylyl-adenosine in mRNA + S-adenosyl-L-homocysteine + H(+)</text>
        <dbReference type="Rhea" id="RHEA:65380"/>
        <dbReference type="Rhea" id="RHEA-COMP:16797"/>
        <dbReference type="Rhea" id="RHEA-COMP:16801"/>
        <dbReference type="ChEBI" id="CHEBI:15378"/>
        <dbReference type="ChEBI" id="CHEBI:57856"/>
        <dbReference type="ChEBI" id="CHEBI:59789"/>
        <dbReference type="ChEBI" id="CHEBI:156482"/>
        <dbReference type="ChEBI" id="CHEBI:156484"/>
    </reaction>
</comment>
<accession>J9SQS1</accession>
<dbReference type="EMBL" id="JX276550">
    <property type="protein sequence ID" value="AFR56628.1"/>
    <property type="molecule type" value="Viral_cRNA"/>
</dbReference>
<evidence type="ECO:0000256" key="22">
    <source>
        <dbReference type="ARBA" id="ARBA00024499"/>
    </source>
</evidence>
<evidence type="ECO:0000256" key="13">
    <source>
        <dbReference type="ARBA" id="ARBA00022741"/>
    </source>
</evidence>
<comment type="subcellular location">
    <subcellularLocation>
        <location evidence="2">Host cytoplasm</location>
    </subcellularLocation>
    <subcellularLocation>
        <location evidence="3">Virion</location>
    </subcellularLocation>
</comment>
<comment type="catalytic activity">
    <reaction evidence="21">
        <text>a 5'-end triphospho-adenylyl-adenylyl-cytidylyl-adenosine in mRNA + GDP + H(+) = a 5'-end (5'-triphosphoguanosine)-adenylyl-adenylyl-cytidylyl-adenosine in mRNA + diphosphate</text>
        <dbReference type="Rhea" id="RHEA:65436"/>
        <dbReference type="Rhea" id="RHEA-COMP:16797"/>
        <dbReference type="Rhea" id="RHEA-COMP:16799"/>
        <dbReference type="ChEBI" id="CHEBI:15378"/>
        <dbReference type="ChEBI" id="CHEBI:33019"/>
        <dbReference type="ChEBI" id="CHEBI:58189"/>
        <dbReference type="ChEBI" id="CHEBI:156484"/>
        <dbReference type="ChEBI" id="CHEBI:156503"/>
        <dbReference type="EC" id="2.7.7.88"/>
    </reaction>
</comment>
<evidence type="ECO:0000256" key="20">
    <source>
        <dbReference type="ARBA" id="ARBA00023268"/>
    </source>
</evidence>
<protein>
    <recommendedName>
        <fullName evidence="25">Replicase</fullName>
        <ecNumber evidence="23">2.1.1.375</ecNumber>
        <ecNumber evidence="5">2.7.7.48</ecNumber>
        <ecNumber evidence="6">2.7.7.88</ecNumber>
    </recommendedName>
    <alternativeName>
        <fullName evidence="24">Transcriptase</fullName>
    </alternativeName>
</protein>
<keyword evidence="19" id="KW-1035">Host cytoplasm</keyword>
<evidence type="ECO:0000256" key="25">
    <source>
        <dbReference type="ARBA" id="ARBA00031012"/>
    </source>
</evidence>
<evidence type="ECO:0000256" key="14">
    <source>
        <dbReference type="ARBA" id="ARBA00022801"/>
    </source>
</evidence>
<evidence type="ECO:0000256" key="4">
    <source>
        <dbReference type="ARBA" id="ARBA00011387"/>
    </source>
</evidence>
<comment type="catalytic activity">
    <reaction evidence="27">
        <text>a 5'-end (5'-triphosphoguanosine)-adenylyl-adenylyl-cytidylyl-adenosine in mRNA + 2 S-adenosyl-L-methionine = a 5'-end (N(7)-methyl 5'-triphosphoguanosine)-(2'-O-methyladenylyl)-adenylyl-cytidylyl-adenosine in mRNA + 2 S-adenosyl-L-homocysteine + H(+)</text>
        <dbReference type="Rhea" id="RHEA:65376"/>
        <dbReference type="Rhea" id="RHEA-COMP:16797"/>
        <dbReference type="Rhea" id="RHEA-COMP:16798"/>
        <dbReference type="ChEBI" id="CHEBI:15378"/>
        <dbReference type="ChEBI" id="CHEBI:57856"/>
        <dbReference type="ChEBI" id="CHEBI:59789"/>
        <dbReference type="ChEBI" id="CHEBI:156483"/>
        <dbReference type="ChEBI" id="CHEBI:156484"/>
        <dbReference type="EC" id="2.1.1.375"/>
    </reaction>
</comment>
<keyword evidence="15" id="KW-0067">ATP-binding</keyword>
<evidence type="ECO:0000256" key="23">
    <source>
        <dbReference type="ARBA" id="ARBA00026099"/>
    </source>
</evidence>
<proteinExistence type="predicted"/>
<dbReference type="PROSITE" id="PS50526">
    <property type="entry name" value="RDRP_SSRNA_NEG_NONSEG"/>
    <property type="match status" value="1"/>
</dbReference>
<comment type="catalytic activity">
    <reaction evidence="22">
        <text>a 5'-end (5'-triphosphoguanosine)-(2'-O-methyladenylyl)-adenylyl-cytidylyl-adenosine in mRNA + S-adenosyl-L-methionine = a 5'-end (N(7)-methyl 5'-triphosphoguanosine)-(2'-O-methyladenylyl)-adenylyl-cytidylyl-adenosine in mRNA + S-adenosyl-L-homocysteine</text>
        <dbReference type="Rhea" id="RHEA:65440"/>
        <dbReference type="Rhea" id="RHEA-COMP:16798"/>
        <dbReference type="Rhea" id="RHEA-COMP:16801"/>
        <dbReference type="ChEBI" id="CHEBI:57856"/>
        <dbReference type="ChEBI" id="CHEBI:59789"/>
        <dbReference type="ChEBI" id="CHEBI:156482"/>
        <dbReference type="ChEBI" id="CHEBI:156483"/>
    </reaction>
</comment>
<evidence type="ECO:0000256" key="18">
    <source>
        <dbReference type="ARBA" id="ARBA00023042"/>
    </source>
</evidence>
<evidence type="ECO:0000256" key="15">
    <source>
        <dbReference type="ARBA" id="ARBA00022840"/>
    </source>
</evidence>
<evidence type="ECO:0000256" key="10">
    <source>
        <dbReference type="ARBA" id="ARBA00022679"/>
    </source>
</evidence>
<feature type="domain" description="Mononegavirus-type SAM-dependent 2'-O-MTase" evidence="31">
    <location>
        <begin position="1674"/>
        <end position="1871"/>
    </location>
</feature>
<evidence type="ECO:0000313" key="33">
    <source>
        <dbReference type="Proteomes" id="UP000159876"/>
    </source>
</evidence>
<evidence type="ECO:0000256" key="19">
    <source>
        <dbReference type="ARBA" id="ARBA00023200"/>
    </source>
</evidence>
<evidence type="ECO:0000313" key="32">
    <source>
        <dbReference type="EMBL" id="AFR56628.1"/>
    </source>
</evidence>
<dbReference type="InterPro" id="IPR025786">
    <property type="entry name" value="Mononega_L_MeTrfase"/>
</dbReference>
<evidence type="ECO:0000256" key="27">
    <source>
        <dbReference type="ARBA" id="ARBA00047370"/>
    </source>
</evidence>
<keyword evidence="20" id="KW-0511">Multifunctional enzyme</keyword>